<evidence type="ECO:0000313" key="8">
    <source>
        <dbReference type="Proteomes" id="UP000247465"/>
    </source>
</evidence>
<dbReference type="PROSITE" id="PS51918">
    <property type="entry name" value="RADICAL_SAM"/>
    <property type="match status" value="1"/>
</dbReference>
<protein>
    <submittedName>
        <fullName evidence="7">Hopanoid C-2 methylase</fullName>
        <ecNumber evidence="7">2.1.1.-</ecNumber>
    </submittedName>
</protein>
<dbReference type="SMART" id="SM00729">
    <property type="entry name" value="Elp3"/>
    <property type="match status" value="1"/>
</dbReference>
<gene>
    <name evidence="7" type="primary">hpnP</name>
    <name evidence="7" type="ORF">DF168_01140</name>
</gene>
<sequence length="627" mass="71832">MKLLLINPKFPESFWTYKFAMEKILSGKRYLNPPLGLASLAALSPQDWEIEVIDENIESIPLRPEADIVGVCGMGVQFKRQQALLTFYRKQGYYVVAGGSYASLCPEEYETLADTVVAGESEYIWPEFCNDYASGDQKKLYHETGTVSLHDCPVPRFDLLKLDKYSSVSLQFSRGCPFRCEFCDIIVMFGRKPRTKTHEQVGRELDELRKQKVQSAFFVDDNLIGNKKEAKALLRFLVDYQKKHDYSFSFGTEASMNMASDDELLGLFREANFEWVFIGIESPDEDSLKETLKLQNVGKDMIESIRHIYSYGIEVLGGFIVGFDNDTVDTFEKQFHFIMNSGIQSAMIGLLVALPKTPLHERLQKEGRVVADANSVDNTKMATNIIPKNMSYDEMVEGYHSLYRRLLDDRNIALRLKNKIQFLKNSHYRGQDYTFSELLKILGRFAIKGILPGGVNRMVQFFNSIPLRKPWLIPLVIKEWIIALSMKDYMERHFVEHDEPVSSGIRNFVDKFEFAFQRYLHEGSLEVSLGQLKDASVNFSISIKGLLGSDFFGEGGKSLEKLLSETTASLTLRIEEFSEFKENHLEKLLQRLSRYGDRINIAVHESLRDRIVIDSSVFNLILEVKST</sequence>
<dbReference type="InterPro" id="IPR007197">
    <property type="entry name" value="rSAM"/>
</dbReference>
<dbReference type="InterPro" id="IPR034530">
    <property type="entry name" value="HpnP-like"/>
</dbReference>
<dbReference type="GO" id="GO:0008168">
    <property type="term" value="F:methyltransferase activity"/>
    <property type="evidence" value="ECO:0007669"/>
    <property type="project" value="UniProtKB-KW"/>
</dbReference>
<dbReference type="InterPro" id="IPR034466">
    <property type="entry name" value="Methyltransferase_Class_B"/>
</dbReference>
<name>A0A2Z4AQ42_9BACT</name>
<dbReference type="PANTHER" id="PTHR43409">
    <property type="entry name" value="ANAEROBIC MAGNESIUM-PROTOPORPHYRIN IX MONOMETHYL ESTER CYCLASE-RELATED"/>
    <property type="match status" value="1"/>
</dbReference>
<dbReference type="Pfam" id="PF04055">
    <property type="entry name" value="Radical_SAM"/>
    <property type="match status" value="1"/>
</dbReference>
<keyword evidence="3" id="KW-0479">Metal-binding</keyword>
<dbReference type="InterPro" id="IPR025274">
    <property type="entry name" value="DUF4070"/>
</dbReference>
<comment type="cofactor">
    <cofactor evidence="1">
        <name>[4Fe-4S] cluster</name>
        <dbReference type="ChEBI" id="CHEBI:49883"/>
    </cofactor>
</comment>
<evidence type="ECO:0000313" key="7">
    <source>
        <dbReference type="EMBL" id="AWT59942.1"/>
    </source>
</evidence>
<dbReference type="SFLD" id="SFLDG01082">
    <property type="entry name" value="B12-binding_domain_containing"/>
    <property type="match status" value="1"/>
</dbReference>
<feature type="domain" description="Radical SAM core" evidence="6">
    <location>
        <begin position="162"/>
        <end position="389"/>
    </location>
</feature>
<dbReference type="EMBL" id="CP029803">
    <property type="protein sequence ID" value="AWT59942.1"/>
    <property type="molecule type" value="Genomic_DNA"/>
</dbReference>
<dbReference type="SFLD" id="SFLDG01123">
    <property type="entry name" value="methyltransferase_(Class_B)"/>
    <property type="match status" value="1"/>
</dbReference>
<dbReference type="Proteomes" id="UP000247465">
    <property type="component" value="Chromosome"/>
</dbReference>
<dbReference type="InterPro" id="IPR023404">
    <property type="entry name" value="rSAM_horseshoe"/>
</dbReference>
<keyword evidence="4" id="KW-0408">Iron</keyword>
<dbReference type="KEGG" id="mtar:DF168_01140"/>
<accession>A0A2Z4AQ42</accession>
<dbReference type="Gene3D" id="3.80.30.20">
    <property type="entry name" value="tm_1862 like domain"/>
    <property type="match status" value="1"/>
</dbReference>
<dbReference type="GO" id="GO:0032259">
    <property type="term" value="P:methylation"/>
    <property type="evidence" value="ECO:0007669"/>
    <property type="project" value="UniProtKB-KW"/>
</dbReference>
<reference evidence="7 8" key="1">
    <citation type="submission" date="2018-06" db="EMBL/GenBank/DDBJ databases">
        <title>Draft Genome Sequence of a Novel Marine Bacterium Related to the Verrucomicrobia.</title>
        <authorList>
            <person name="Vosseberg J."/>
            <person name="Martijn J."/>
            <person name="Ettema T.J.G."/>
        </authorList>
    </citation>
    <scope>NUCLEOTIDE SEQUENCE [LARGE SCALE GENOMIC DNA]</scope>
    <source>
        <strain evidence="7">TARA_B100001123</strain>
    </source>
</reference>
<organism evidence="7 8">
    <name type="scientific">Candidatus Moanibacter tarae</name>
    <dbReference type="NCBI Taxonomy" id="2200854"/>
    <lineage>
        <taxon>Bacteria</taxon>
        <taxon>Pseudomonadati</taxon>
        <taxon>Verrucomicrobiota</taxon>
        <taxon>Opitutia</taxon>
        <taxon>Puniceicoccales</taxon>
        <taxon>Puniceicoccales incertae sedis</taxon>
        <taxon>Candidatus Moanibacter</taxon>
    </lineage>
</organism>
<dbReference type="Gene3D" id="3.40.50.280">
    <property type="entry name" value="Cobalamin-binding domain"/>
    <property type="match status" value="1"/>
</dbReference>
<keyword evidence="2" id="KW-0949">S-adenosyl-L-methionine</keyword>
<dbReference type="GO" id="GO:0005829">
    <property type="term" value="C:cytosol"/>
    <property type="evidence" value="ECO:0007669"/>
    <property type="project" value="TreeGrafter"/>
</dbReference>
<dbReference type="SFLD" id="SFLDF00303">
    <property type="entry name" value="hopanoid_C2-methyltransferase"/>
    <property type="match status" value="1"/>
</dbReference>
<dbReference type="CDD" id="cd01335">
    <property type="entry name" value="Radical_SAM"/>
    <property type="match status" value="1"/>
</dbReference>
<dbReference type="EC" id="2.1.1.-" evidence="7"/>
<evidence type="ECO:0000256" key="2">
    <source>
        <dbReference type="ARBA" id="ARBA00022691"/>
    </source>
</evidence>
<dbReference type="Pfam" id="PF13282">
    <property type="entry name" value="DUF4070"/>
    <property type="match status" value="1"/>
</dbReference>
<dbReference type="InterPro" id="IPR006638">
    <property type="entry name" value="Elp3/MiaA/NifB-like_rSAM"/>
</dbReference>
<evidence type="ECO:0000256" key="5">
    <source>
        <dbReference type="ARBA" id="ARBA00023014"/>
    </source>
</evidence>
<dbReference type="PANTHER" id="PTHR43409:SF3">
    <property type="entry name" value="HYPOTHETICAL METHYLTRANSFERASE"/>
    <property type="match status" value="1"/>
</dbReference>
<dbReference type="GO" id="GO:0046872">
    <property type="term" value="F:metal ion binding"/>
    <property type="evidence" value="ECO:0007669"/>
    <property type="project" value="UniProtKB-KW"/>
</dbReference>
<dbReference type="GO" id="GO:0051539">
    <property type="term" value="F:4 iron, 4 sulfur cluster binding"/>
    <property type="evidence" value="ECO:0007669"/>
    <property type="project" value="UniProtKB-KW"/>
</dbReference>
<dbReference type="AlphaFoldDB" id="A0A2Z4AQ42"/>
<keyword evidence="7" id="KW-0489">Methyltransferase</keyword>
<keyword evidence="5" id="KW-0411">Iron-sulfur</keyword>
<evidence type="ECO:0000256" key="3">
    <source>
        <dbReference type="ARBA" id="ARBA00022723"/>
    </source>
</evidence>
<dbReference type="InterPro" id="IPR051198">
    <property type="entry name" value="BchE-like"/>
</dbReference>
<keyword evidence="7" id="KW-0808">Transferase</keyword>
<evidence type="ECO:0000259" key="6">
    <source>
        <dbReference type="PROSITE" id="PS51918"/>
    </source>
</evidence>
<dbReference type="SFLD" id="SFLDS00029">
    <property type="entry name" value="Radical_SAM"/>
    <property type="match status" value="1"/>
</dbReference>
<dbReference type="InterPro" id="IPR058240">
    <property type="entry name" value="rSAM_sf"/>
</dbReference>
<dbReference type="SUPFAM" id="SSF102114">
    <property type="entry name" value="Radical SAM enzymes"/>
    <property type="match status" value="1"/>
</dbReference>
<evidence type="ECO:0000256" key="1">
    <source>
        <dbReference type="ARBA" id="ARBA00001966"/>
    </source>
</evidence>
<proteinExistence type="predicted"/>
<evidence type="ECO:0000256" key="4">
    <source>
        <dbReference type="ARBA" id="ARBA00023004"/>
    </source>
</evidence>